<accession>T1B299</accession>
<proteinExistence type="predicted"/>
<evidence type="ECO:0000313" key="1">
    <source>
        <dbReference type="EMBL" id="EQD46989.1"/>
    </source>
</evidence>
<gene>
    <name evidence="1" type="ORF">B2A_08636</name>
</gene>
<dbReference type="GO" id="GO:0071713">
    <property type="term" value="F:para-aminobenzoyl-glutamate hydrolase activity"/>
    <property type="evidence" value="ECO:0007669"/>
    <property type="project" value="TreeGrafter"/>
</dbReference>
<dbReference type="GO" id="GO:0005737">
    <property type="term" value="C:cytoplasm"/>
    <property type="evidence" value="ECO:0007669"/>
    <property type="project" value="TreeGrafter"/>
</dbReference>
<feature type="non-terminal residue" evidence="1">
    <location>
        <position position="132"/>
    </location>
</feature>
<organism evidence="1">
    <name type="scientific">mine drainage metagenome</name>
    <dbReference type="NCBI Taxonomy" id="410659"/>
    <lineage>
        <taxon>unclassified sequences</taxon>
        <taxon>metagenomes</taxon>
        <taxon>ecological metagenomes</taxon>
    </lineage>
</organism>
<dbReference type="InterPro" id="IPR052030">
    <property type="entry name" value="Peptidase_M20/M20A_hydrolases"/>
</dbReference>
<comment type="caution">
    <text evidence="1">The sequence shown here is derived from an EMBL/GenBank/DDBJ whole genome shotgun (WGS) entry which is preliminary data.</text>
</comment>
<dbReference type="EMBL" id="AUZZ01006221">
    <property type="protein sequence ID" value="EQD46989.1"/>
    <property type="molecule type" value="Genomic_DNA"/>
</dbReference>
<dbReference type="SUPFAM" id="SSF53187">
    <property type="entry name" value="Zn-dependent exopeptidases"/>
    <property type="match status" value="1"/>
</dbReference>
<dbReference type="GO" id="GO:0046657">
    <property type="term" value="P:folic acid catabolic process"/>
    <property type="evidence" value="ECO:0007669"/>
    <property type="project" value="TreeGrafter"/>
</dbReference>
<keyword evidence="1" id="KW-0378">Hydrolase</keyword>
<dbReference type="Gene3D" id="3.40.630.10">
    <property type="entry name" value="Zn peptidases"/>
    <property type="match status" value="1"/>
</dbReference>
<dbReference type="PANTHER" id="PTHR30575">
    <property type="entry name" value="PEPTIDASE M20"/>
    <property type="match status" value="1"/>
</dbReference>
<sequence>MHDIIEVSKSIYEYAEIGSKEFKSSELLASKLKERGFSIQKPFDGMSTAFKASKGKGHPVIGLLAEYDALPNGHSCGHNLISAWAYGVAASLAEKLHDGTIEVYGTPAEEGIGEYSGSKVKLADDGVFGKTD</sequence>
<dbReference type="GO" id="GO:0016805">
    <property type="term" value="F:dipeptidase activity"/>
    <property type="evidence" value="ECO:0007669"/>
    <property type="project" value="TreeGrafter"/>
</dbReference>
<reference evidence="1" key="1">
    <citation type="submission" date="2013-08" db="EMBL/GenBank/DDBJ databases">
        <authorList>
            <person name="Mendez C."/>
            <person name="Richter M."/>
            <person name="Ferrer M."/>
            <person name="Sanchez J."/>
        </authorList>
    </citation>
    <scope>NUCLEOTIDE SEQUENCE</scope>
</reference>
<reference evidence="1" key="2">
    <citation type="journal article" date="2014" name="ISME J.">
        <title>Microbial stratification in low pH oxic and suboxic macroscopic growths along an acid mine drainage.</title>
        <authorList>
            <person name="Mendez-Garcia C."/>
            <person name="Mesa V."/>
            <person name="Sprenger R.R."/>
            <person name="Richter M."/>
            <person name="Diez M.S."/>
            <person name="Solano J."/>
            <person name="Bargiela R."/>
            <person name="Golyshina O.V."/>
            <person name="Manteca A."/>
            <person name="Ramos J.L."/>
            <person name="Gallego J.R."/>
            <person name="Llorente I."/>
            <person name="Martins Dos Santos V.A."/>
            <person name="Jensen O.N."/>
            <person name="Pelaez A.I."/>
            <person name="Sanchez J."/>
            <person name="Ferrer M."/>
        </authorList>
    </citation>
    <scope>NUCLEOTIDE SEQUENCE</scope>
</reference>
<protein>
    <submittedName>
        <fullName evidence="1">Amidohydrolase</fullName>
    </submittedName>
</protein>
<dbReference type="PANTHER" id="PTHR30575:SF0">
    <property type="entry name" value="XAA-ARG DIPEPTIDASE"/>
    <property type="match status" value="1"/>
</dbReference>
<dbReference type="AlphaFoldDB" id="T1B299"/>
<name>T1B299_9ZZZZ</name>